<proteinExistence type="predicted"/>
<evidence type="ECO:0000313" key="1">
    <source>
        <dbReference type="EMBL" id="MDI9873993.1"/>
    </source>
</evidence>
<sequence>MKAINSSLIASFFLLSIYSGCKSDIVPTKESEKIIEVQSGKETKIEFNNSIYVFTLTSVNDGRVPDCNMHYGSLLPAKLDIAVNKQEYPYEFFSCKPDDEFSWTELDRQSEASKLTKSINENTEFRVSKVSTMNGDHSNATVKIIVRSK</sequence>
<evidence type="ECO:0008006" key="3">
    <source>
        <dbReference type="Google" id="ProtNLM"/>
    </source>
</evidence>
<reference evidence="1 2" key="1">
    <citation type="submission" date="2023-05" db="EMBL/GenBank/DDBJ databases">
        <title>Novel species of genus Flectobacillus isolated from stream in China.</title>
        <authorList>
            <person name="Lu H."/>
        </authorList>
    </citation>
    <scope>NUCLEOTIDE SEQUENCE [LARGE SCALE GENOMIC DNA]</scope>
    <source>
        <strain evidence="1 2">LFS242W</strain>
    </source>
</reference>
<accession>A0ABT6YYN6</accession>
<gene>
    <name evidence="1" type="ORF">QM481_05610</name>
</gene>
<protein>
    <recommendedName>
        <fullName evidence="3">DUF11 domain-containing protein</fullName>
    </recommendedName>
</protein>
<dbReference type="RefSeq" id="WP_283380989.1">
    <property type="nucleotide sequence ID" value="NZ_JASHIE010000003.1"/>
</dbReference>
<dbReference type="EMBL" id="JASHIE010000003">
    <property type="protein sequence ID" value="MDI9873993.1"/>
    <property type="molecule type" value="Genomic_DNA"/>
</dbReference>
<keyword evidence="2" id="KW-1185">Reference proteome</keyword>
<dbReference type="Proteomes" id="UP001225761">
    <property type="component" value="Unassembled WGS sequence"/>
</dbReference>
<organism evidence="1 2">
    <name type="scientific">Flectobacillus rivi</name>
    <dbReference type="NCBI Taxonomy" id="2984209"/>
    <lineage>
        <taxon>Bacteria</taxon>
        <taxon>Pseudomonadati</taxon>
        <taxon>Bacteroidota</taxon>
        <taxon>Cytophagia</taxon>
        <taxon>Cytophagales</taxon>
        <taxon>Flectobacillaceae</taxon>
        <taxon>Flectobacillus</taxon>
    </lineage>
</organism>
<comment type="caution">
    <text evidence="1">The sequence shown here is derived from an EMBL/GenBank/DDBJ whole genome shotgun (WGS) entry which is preliminary data.</text>
</comment>
<name>A0ABT6YYN6_9BACT</name>
<evidence type="ECO:0000313" key="2">
    <source>
        <dbReference type="Proteomes" id="UP001225761"/>
    </source>
</evidence>